<organism evidence="2 3">
    <name type="scientific">Stephania japonica</name>
    <dbReference type="NCBI Taxonomy" id="461633"/>
    <lineage>
        <taxon>Eukaryota</taxon>
        <taxon>Viridiplantae</taxon>
        <taxon>Streptophyta</taxon>
        <taxon>Embryophyta</taxon>
        <taxon>Tracheophyta</taxon>
        <taxon>Spermatophyta</taxon>
        <taxon>Magnoliopsida</taxon>
        <taxon>Ranunculales</taxon>
        <taxon>Menispermaceae</taxon>
        <taxon>Menispermoideae</taxon>
        <taxon>Cissampelideae</taxon>
        <taxon>Stephania</taxon>
    </lineage>
</organism>
<dbReference type="InterPro" id="IPR004252">
    <property type="entry name" value="Probable_transposase_24"/>
</dbReference>
<evidence type="ECO:0000256" key="1">
    <source>
        <dbReference type="SAM" id="MobiDB-lite"/>
    </source>
</evidence>
<protein>
    <submittedName>
        <fullName evidence="2">Uncharacterized protein</fullName>
    </submittedName>
</protein>
<gene>
    <name evidence="2" type="ORF">Sjap_009022</name>
</gene>
<accession>A0AAP0PBE1</accession>
<feature type="region of interest" description="Disordered" evidence="1">
    <location>
        <begin position="1"/>
        <end position="21"/>
    </location>
</feature>
<dbReference type="AlphaFoldDB" id="A0AAP0PBE1"/>
<sequence>MPHDPASPPELTGERDEPRIHITVKNKSLHPSDTYFDWDPRITAQIMAAYERQAKVRYKALMNKLLSKEQESGEEDRTSSELYLHVHTKKHDGQTFIDAWSERVNAEIQRMREEMSQSAEEAGDDPLMDETDLYYKVVDVDHKGRVYGLGSTGRRYNDPGASSSQGPSSQDFATLQSNVSHLTSIVEDQQNQIQTQHEQIALLCRETLTPPTAVPTPALDAKDVYRLRMYEPEDDEETNLPLQQEWIDALSDTHPLPRPDRDN</sequence>
<feature type="region of interest" description="Disordered" evidence="1">
    <location>
        <begin position="150"/>
        <end position="171"/>
    </location>
</feature>
<evidence type="ECO:0000313" key="2">
    <source>
        <dbReference type="EMBL" id="KAK9138428.1"/>
    </source>
</evidence>
<feature type="compositionally biased region" description="Low complexity" evidence="1">
    <location>
        <begin position="158"/>
        <end position="171"/>
    </location>
</feature>
<proteinExistence type="predicted"/>
<comment type="caution">
    <text evidence="2">The sequence shown here is derived from an EMBL/GenBank/DDBJ whole genome shotgun (WGS) entry which is preliminary data.</text>
</comment>
<reference evidence="2 3" key="1">
    <citation type="submission" date="2024-01" db="EMBL/GenBank/DDBJ databases">
        <title>Genome assemblies of Stephania.</title>
        <authorList>
            <person name="Yang L."/>
        </authorList>
    </citation>
    <scope>NUCLEOTIDE SEQUENCE [LARGE SCALE GENOMIC DNA]</scope>
    <source>
        <strain evidence="2">QJT</strain>
        <tissue evidence="2">Leaf</tissue>
    </source>
</reference>
<dbReference type="Proteomes" id="UP001417504">
    <property type="component" value="Unassembled WGS sequence"/>
</dbReference>
<dbReference type="Pfam" id="PF03004">
    <property type="entry name" value="Transposase_24"/>
    <property type="match status" value="1"/>
</dbReference>
<name>A0AAP0PBE1_9MAGN</name>
<keyword evidence="3" id="KW-1185">Reference proteome</keyword>
<evidence type="ECO:0000313" key="3">
    <source>
        <dbReference type="Proteomes" id="UP001417504"/>
    </source>
</evidence>
<dbReference type="EMBL" id="JBBNAE010000003">
    <property type="protein sequence ID" value="KAK9138428.1"/>
    <property type="molecule type" value="Genomic_DNA"/>
</dbReference>